<feature type="region of interest" description="Disordered" evidence="1">
    <location>
        <begin position="1"/>
        <end position="21"/>
    </location>
</feature>
<protein>
    <submittedName>
        <fullName evidence="2">Uncharacterized protein</fullName>
    </submittedName>
</protein>
<dbReference type="STRING" id="4555.K3ZN00"/>
<sequence>CPFGPPHGILARPKATVPGPLPQPVGGTAYLARGPATAGPAWLAARPVLQNPINPTAASRLGGSPAPSRVAVRRSPSPIRGPPPSALRPPRSALRASACPRRPPRLPLPSAGRPARRRLPLPPAAWLESNAPLVRRIIYIRTGVGSSSRSLCVDTARRMSGEDELLAGGGVPIRPPRLEDAGLEDCALPLESIAEAFSLAAAAVSSRLARFPPSDDSDEEDEEGRVLAPRGGSCVDDAGPARGAVPDADALVVGDGGGGADEVVVVGGGRGGGCEDAVVVGGRGEERDGVVVVGEGSGEKELGKEGGCVEGVLEGVSESGRAHGDEKDDEEVAEKAILVLDFE</sequence>
<keyword evidence="3" id="KW-1185">Reference proteome</keyword>
<dbReference type="EMBL" id="AGNK02004597">
    <property type="status" value="NOT_ANNOTATED_CDS"/>
    <property type="molecule type" value="Genomic_DNA"/>
</dbReference>
<reference evidence="2" key="2">
    <citation type="submission" date="2018-08" db="UniProtKB">
        <authorList>
            <consortium name="EnsemblPlants"/>
        </authorList>
    </citation>
    <scope>IDENTIFICATION</scope>
    <source>
        <strain evidence="2">Yugu1</strain>
    </source>
</reference>
<evidence type="ECO:0000256" key="1">
    <source>
        <dbReference type="SAM" id="MobiDB-lite"/>
    </source>
</evidence>
<dbReference type="AlphaFoldDB" id="K3ZN00"/>
<reference evidence="3" key="1">
    <citation type="journal article" date="2012" name="Nat. Biotechnol.">
        <title>Reference genome sequence of the model plant Setaria.</title>
        <authorList>
            <person name="Bennetzen J.L."/>
            <person name="Schmutz J."/>
            <person name="Wang H."/>
            <person name="Percifield R."/>
            <person name="Hawkins J."/>
            <person name="Pontaroli A.C."/>
            <person name="Estep M."/>
            <person name="Feng L."/>
            <person name="Vaughn J.N."/>
            <person name="Grimwood J."/>
            <person name="Jenkins J."/>
            <person name="Barry K."/>
            <person name="Lindquist E."/>
            <person name="Hellsten U."/>
            <person name="Deshpande S."/>
            <person name="Wang X."/>
            <person name="Wu X."/>
            <person name="Mitros T."/>
            <person name="Triplett J."/>
            <person name="Yang X."/>
            <person name="Ye C.Y."/>
            <person name="Mauro-Herrera M."/>
            <person name="Wang L."/>
            <person name="Li P."/>
            <person name="Sharma M."/>
            <person name="Sharma R."/>
            <person name="Ronald P.C."/>
            <person name="Panaud O."/>
            <person name="Kellogg E.A."/>
            <person name="Brutnell T.P."/>
            <person name="Doust A.N."/>
            <person name="Tuskan G.A."/>
            <person name="Rokhsar D."/>
            <person name="Devos K.M."/>
        </authorList>
    </citation>
    <scope>NUCLEOTIDE SEQUENCE [LARGE SCALE GENOMIC DNA]</scope>
    <source>
        <strain evidence="3">cv. Yugu1</strain>
    </source>
</reference>
<accession>K3ZN00</accession>
<feature type="region of interest" description="Disordered" evidence="1">
    <location>
        <begin position="54"/>
        <end position="118"/>
    </location>
</feature>
<evidence type="ECO:0000313" key="3">
    <source>
        <dbReference type="Proteomes" id="UP000004995"/>
    </source>
</evidence>
<evidence type="ECO:0000313" key="2">
    <source>
        <dbReference type="EnsemblPlants" id="KQK93217"/>
    </source>
</evidence>
<dbReference type="PANTHER" id="PTHR36713">
    <property type="entry name" value="OS09G0344700 PROTEIN"/>
    <property type="match status" value="1"/>
</dbReference>
<dbReference type="eggNOG" id="ENOG502S57A">
    <property type="taxonomic scope" value="Eukaryota"/>
</dbReference>
<feature type="compositionally biased region" description="Low complexity" evidence="1">
    <location>
        <begin position="88"/>
        <end position="100"/>
    </location>
</feature>
<proteinExistence type="predicted"/>
<dbReference type="PANTHER" id="PTHR36713:SF1">
    <property type="entry name" value="OS09G0344700 PROTEIN"/>
    <property type="match status" value="1"/>
</dbReference>
<dbReference type="Proteomes" id="UP000004995">
    <property type="component" value="Unassembled WGS sequence"/>
</dbReference>
<organism evidence="2 3">
    <name type="scientific">Setaria italica</name>
    <name type="common">Foxtail millet</name>
    <name type="synonym">Panicum italicum</name>
    <dbReference type="NCBI Taxonomy" id="4555"/>
    <lineage>
        <taxon>Eukaryota</taxon>
        <taxon>Viridiplantae</taxon>
        <taxon>Streptophyta</taxon>
        <taxon>Embryophyta</taxon>
        <taxon>Tracheophyta</taxon>
        <taxon>Spermatophyta</taxon>
        <taxon>Magnoliopsida</taxon>
        <taxon>Liliopsida</taxon>
        <taxon>Poales</taxon>
        <taxon>Poaceae</taxon>
        <taxon>PACMAD clade</taxon>
        <taxon>Panicoideae</taxon>
        <taxon>Panicodae</taxon>
        <taxon>Paniceae</taxon>
        <taxon>Cenchrinae</taxon>
        <taxon>Setaria</taxon>
    </lineage>
</organism>
<name>K3ZN00_SETIT</name>
<dbReference type="Gramene" id="KQK93217">
    <property type="protein sequence ID" value="KQK93217"/>
    <property type="gene ID" value="SETIT_027973mg"/>
</dbReference>
<dbReference type="EnsemblPlants" id="KQK93217">
    <property type="protein sequence ID" value="KQK93217"/>
    <property type="gene ID" value="SETIT_027973mg"/>
</dbReference>
<feature type="region of interest" description="Disordered" evidence="1">
    <location>
        <begin position="210"/>
        <end position="239"/>
    </location>
</feature>
<dbReference type="InParanoid" id="K3ZN00"/>
<dbReference type="HOGENOM" id="CLU_810364_0_0_1"/>